<evidence type="ECO:0000313" key="1">
    <source>
        <dbReference type="EMBL" id="EEH59843.1"/>
    </source>
</evidence>
<organism evidence="2">
    <name type="scientific">Micromonas pusilla (strain CCMP1545)</name>
    <name type="common">Picoplanktonic green alga</name>
    <dbReference type="NCBI Taxonomy" id="564608"/>
    <lineage>
        <taxon>Eukaryota</taxon>
        <taxon>Viridiplantae</taxon>
        <taxon>Chlorophyta</taxon>
        <taxon>Mamiellophyceae</taxon>
        <taxon>Mamiellales</taxon>
        <taxon>Mamiellaceae</taxon>
        <taxon>Micromonas</taxon>
    </lineage>
</organism>
<protein>
    <submittedName>
        <fullName evidence="1">Predicted protein</fullName>
    </submittedName>
</protein>
<dbReference type="AlphaFoldDB" id="C1MKY7"/>
<reference evidence="1 2" key="1">
    <citation type="journal article" date="2009" name="Science">
        <title>Green evolution and dynamic adaptations revealed by genomes of the marine picoeukaryotes Micromonas.</title>
        <authorList>
            <person name="Worden A.Z."/>
            <person name="Lee J.H."/>
            <person name="Mock T."/>
            <person name="Rouze P."/>
            <person name="Simmons M.P."/>
            <person name="Aerts A.L."/>
            <person name="Allen A.E."/>
            <person name="Cuvelier M.L."/>
            <person name="Derelle E."/>
            <person name="Everett M.V."/>
            <person name="Foulon E."/>
            <person name="Grimwood J."/>
            <person name="Gundlach H."/>
            <person name="Henrissat B."/>
            <person name="Napoli C."/>
            <person name="McDonald S.M."/>
            <person name="Parker M.S."/>
            <person name="Rombauts S."/>
            <person name="Salamov A."/>
            <person name="Von Dassow P."/>
            <person name="Badger J.H."/>
            <person name="Coutinho P.M."/>
            <person name="Demir E."/>
            <person name="Dubchak I."/>
            <person name="Gentemann C."/>
            <person name="Eikrem W."/>
            <person name="Gready J.E."/>
            <person name="John U."/>
            <person name="Lanier W."/>
            <person name="Lindquist E.A."/>
            <person name="Lucas S."/>
            <person name="Mayer K.F."/>
            <person name="Moreau H."/>
            <person name="Not F."/>
            <person name="Otillar R."/>
            <person name="Panaud O."/>
            <person name="Pangilinan J."/>
            <person name="Paulsen I."/>
            <person name="Piegu B."/>
            <person name="Poliakov A."/>
            <person name="Robbens S."/>
            <person name="Schmutz J."/>
            <person name="Toulza E."/>
            <person name="Wyss T."/>
            <person name="Zelensky A."/>
            <person name="Zhou K."/>
            <person name="Armbrust E.V."/>
            <person name="Bhattacharya D."/>
            <person name="Goodenough U.W."/>
            <person name="Van de Peer Y."/>
            <person name="Grigoriev I.V."/>
        </authorList>
    </citation>
    <scope>NUCLEOTIDE SEQUENCE [LARGE SCALE GENOMIC DNA]</scope>
    <source>
        <strain evidence="1 2">CCMP1545</strain>
    </source>
</reference>
<dbReference type="KEGG" id="mpp:MICPUCDRAFT_55508"/>
<gene>
    <name evidence="1" type="ORF">MICPUCDRAFT_55508</name>
</gene>
<dbReference type="RefSeq" id="XP_003056467.1">
    <property type="nucleotide sequence ID" value="XM_003056421.1"/>
</dbReference>
<name>C1MKY7_MICPC</name>
<accession>C1MKY7</accession>
<proteinExistence type="predicted"/>
<evidence type="ECO:0000313" key="2">
    <source>
        <dbReference type="Proteomes" id="UP000001876"/>
    </source>
</evidence>
<dbReference type="EMBL" id="GG663736">
    <property type="protein sequence ID" value="EEH59843.1"/>
    <property type="molecule type" value="Genomic_DNA"/>
</dbReference>
<dbReference type="GeneID" id="9681378"/>
<dbReference type="Proteomes" id="UP000001876">
    <property type="component" value="Unassembled WGS sequence"/>
</dbReference>
<sequence length="107" mass="11646">MGAVTYYGNAQKIYVATDAAIGVGLGLVAGGAWKVHVALGNTQEGRNVPREELSAQDGRVLLRQRSSVLESQSCWLHTGICKKSGKIVHVRAPPKVTSPFRRRVRYT</sequence>
<keyword evidence="2" id="KW-1185">Reference proteome</keyword>